<gene>
    <name evidence="2" type="ORF">K443DRAFT_28922</name>
</gene>
<dbReference type="OrthoDB" id="6500128at2759"/>
<feature type="non-terminal residue" evidence="2">
    <location>
        <position position="1"/>
    </location>
</feature>
<protein>
    <submittedName>
        <fullName evidence="2">Uncharacterized protein</fullName>
    </submittedName>
</protein>
<dbReference type="Proteomes" id="UP000054477">
    <property type="component" value="Unassembled WGS sequence"/>
</dbReference>
<keyword evidence="1" id="KW-1133">Transmembrane helix</keyword>
<accession>A0A0C9WQ25</accession>
<evidence type="ECO:0000256" key="1">
    <source>
        <dbReference type="SAM" id="Phobius"/>
    </source>
</evidence>
<keyword evidence="1" id="KW-0812">Transmembrane</keyword>
<reference evidence="2 3" key="1">
    <citation type="submission" date="2014-04" db="EMBL/GenBank/DDBJ databases">
        <authorList>
            <consortium name="DOE Joint Genome Institute"/>
            <person name="Kuo A."/>
            <person name="Kohler A."/>
            <person name="Nagy L.G."/>
            <person name="Floudas D."/>
            <person name="Copeland A."/>
            <person name="Barry K.W."/>
            <person name="Cichocki N."/>
            <person name="Veneault-Fourrey C."/>
            <person name="LaButti K."/>
            <person name="Lindquist E.A."/>
            <person name="Lipzen A."/>
            <person name="Lundell T."/>
            <person name="Morin E."/>
            <person name="Murat C."/>
            <person name="Sun H."/>
            <person name="Tunlid A."/>
            <person name="Henrissat B."/>
            <person name="Grigoriev I.V."/>
            <person name="Hibbett D.S."/>
            <person name="Martin F."/>
            <person name="Nordberg H.P."/>
            <person name="Cantor M.N."/>
            <person name="Hua S.X."/>
        </authorList>
    </citation>
    <scope>NUCLEOTIDE SEQUENCE [LARGE SCALE GENOMIC DNA]</scope>
    <source>
        <strain evidence="2 3">LaAM-08-1</strain>
    </source>
</reference>
<sequence>EGATVHLWFSIICLFVGPMPVVSRAVAFQYYMYLTSRIVVHAKALITQLVLEHSLEIQLVAQD</sequence>
<evidence type="ECO:0000313" key="3">
    <source>
        <dbReference type="Proteomes" id="UP000054477"/>
    </source>
</evidence>
<dbReference type="AlphaFoldDB" id="A0A0C9WQ25"/>
<keyword evidence="3" id="KW-1185">Reference proteome</keyword>
<feature type="transmembrane region" description="Helical" evidence="1">
    <location>
        <begin position="6"/>
        <end position="27"/>
    </location>
</feature>
<proteinExistence type="predicted"/>
<keyword evidence="1" id="KW-0472">Membrane</keyword>
<dbReference type="HOGENOM" id="CLU_2948110_0_0_1"/>
<evidence type="ECO:0000313" key="2">
    <source>
        <dbReference type="EMBL" id="KIJ89763.1"/>
    </source>
</evidence>
<feature type="non-terminal residue" evidence="2">
    <location>
        <position position="63"/>
    </location>
</feature>
<reference evidence="3" key="2">
    <citation type="submission" date="2015-01" db="EMBL/GenBank/DDBJ databases">
        <title>Evolutionary Origins and Diversification of the Mycorrhizal Mutualists.</title>
        <authorList>
            <consortium name="DOE Joint Genome Institute"/>
            <consortium name="Mycorrhizal Genomics Consortium"/>
            <person name="Kohler A."/>
            <person name="Kuo A."/>
            <person name="Nagy L.G."/>
            <person name="Floudas D."/>
            <person name="Copeland A."/>
            <person name="Barry K.W."/>
            <person name="Cichocki N."/>
            <person name="Veneault-Fourrey C."/>
            <person name="LaButti K."/>
            <person name="Lindquist E.A."/>
            <person name="Lipzen A."/>
            <person name="Lundell T."/>
            <person name="Morin E."/>
            <person name="Murat C."/>
            <person name="Riley R."/>
            <person name="Ohm R."/>
            <person name="Sun H."/>
            <person name="Tunlid A."/>
            <person name="Henrissat B."/>
            <person name="Grigoriev I.V."/>
            <person name="Hibbett D.S."/>
            <person name="Martin F."/>
        </authorList>
    </citation>
    <scope>NUCLEOTIDE SEQUENCE [LARGE SCALE GENOMIC DNA]</scope>
    <source>
        <strain evidence="3">LaAM-08-1</strain>
    </source>
</reference>
<name>A0A0C9WQ25_9AGAR</name>
<dbReference type="EMBL" id="KN839448">
    <property type="protein sequence ID" value="KIJ89763.1"/>
    <property type="molecule type" value="Genomic_DNA"/>
</dbReference>
<organism evidence="2 3">
    <name type="scientific">Laccaria amethystina LaAM-08-1</name>
    <dbReference type="NCBI Taxonomy" id="1095629"/>
    <lineage>
        <taxon>Eukaryota</taxon>
        <taxon>Fungi</taxon>
        <taxon>Dikarya</taxon>
        <taxon>Basidiomycota</taxon>
        <taxon>Agaricomycotina</taxon>
        <taxon>Agaricomycetes</taxon>
        <taxon>Agaricomycetidae</taxon>
        <taxon>Agaricales</taxon>
        <taxon>Agaricineae</taxon>
        <taxon>Hydnangiaceae</taxon>
        <taxon>Laccaria</taxon>
    </lineage>
</organism>